<evidence type="ECO:0000313" key="2">
    <source>
        <dbReference type="Proteomes" id="UP000603865"/>
    </source>
</evidence>
<sequence length="85" mass="9620">MSTYDLHQYRSADAIALSIFSLHQIRVVAAREGKAVVVHDITRTVGSVLTRAQPFGKVWYLEVLKALDLKVPLMPEPDDYCDYAR</sequence>
<gene>
    <name evidence="1" type="ORF">GCM10008957_55470</name>
</gene>
<keyword evidence="2" id="KW-1185">Reference proteome</keyword>
<dbReference type="AlphaFoldDB" id="A0A918FIH0"/>
<dbReference type="EMBL" id="BMQL01000097">
    <property type="protein sequence ID" value="GGR39597.1"/>
    <property type="molecule type" value="Genomic_DNA"/>
</dbReference>
<accession>A0A918FIH0</accession>
<proteinExistence type="predicted"/>
<organism evidence="1 2">
    <name type="scientific">Deinococcus ruber</name>
    <dbReference type="NCBI Taxonomy" id="1848197"/>
    <lineage>
        <taxon>Bacteria</taxon>
        <taxon>Thermotogati</taxon>
        <taxon>Deinococcota</taxon>
        <taxon>Deinococci</taxon>
        <taxon>Deinococcales</taxon>
        <taxon>Deinococcaceae</taxon>
        <taxon>Deinococcus</taxon>
    </lineage>
</organism>
<name>A0A918FIH0_9DEIO</name>
<comment type="caution">
    <text evidence="1">The sequence shown here is derived from an EMBL/GenBank/DDBJ whole genome shotgun (WGS) entry which is preliminary data.</text>
</comment>
<dbReference type="Proteomes" id="UP000603865">
    <property type="component" value="Unassembled WGS sequence"/>
</dbReference>
<protein>
    <submittedName>
        <fullName evidence="1">Uncharacterized protein</fullName>
    </submittedName>
</protein>
<dbReference type="RefSeq" id="WP_189093766.1">
    <property type="nucleotide sequence ID" value="NZ_BMQL01000097.1"/>
</dbReference>
<reference evidence="1" key="2">
    <citation type="submission" date="2020-09" db="EMBL/GenBank/DDBJ databases">
        <authorList>
            <person name="Sun Q."/>
            <person name="Ohkuma M."/>
        </authorList>
    </citation>
    <scope>NUCLEOTIDE SEQUENCE</scope>
    <source>
        <strain evidence="1">JCM 31311</strain>
    </source>
</reference>
<reference evidence="1" key="1">
    <citation type="journal article" date="2014" name="Int. J. Syst. Evol. Microbiol.">
        <title>Complete genome sequence of Corynebacterium casei LMG S-19264T (=DSM 44701T), isolated from a smear-ripened cheese.</title>
        <authorList>
            <consortium name="US DOE Joint Genome Institute (JGI-PGF)"/>
            <person name="Walter F."/>
            <person name="Albersmeier A."/>
            <person name="Kalinowski J."/>
            <person name="Ruckert C."/>
        </authorList>
    </citation>
    <scope>NUCLEOTIDE SEQUENCE</scope>
    <source>
        <strain evidence="1">JCM 31311</strain>
    </source>
</reference>
<evidence type="ECO:0000313" key="1">
    <source>
        <dbReference type="EMBL" id="GGR39597.1"/>
    </source>
</evidence>